<evidence type="ECO:0000313" key="2">
    <source>
        <dbReference type="Proteomes" id="UP000005778"/>
    </source>
</evidence>
<proteinExistence type="predicted"/>
<accession>I5B6K6</accession>
<sequence length="232" mass="26927">MISLTKTLRKYTQKNRAHFFFSLIEKMNRPINIIDLGGTATFWASWGLSETDHIHVTLINNHHVDKTNIGYDNSIPYITEIIKDVNELAVEDFQGYDLIFSNSMIEHLDSRQKQSNLAQTIEKSKRPYFIQVPNKYFIIDPHFPHPCVPFFALYPKNLQARLLTVYRFGSGSKSNSFEEAQRRLKFYNPLSLKELKKLFPSSEIIKKESHLFSISLIAIKGGVYHLLHGNNH</sequence>
<organism evidence="1 2">
    <name type="scientific">Desulfobacter postgatei 2ac9</name>
    <dbReference type="NCBI Taxonomy" id="879212"/>
    <lineage>
        <taxon>Bacteria</taxon>
        <taxon>Pseudomonadati</taxon>
        <taxon>Thermodesulfobacteriota</taxon>
        <taxon>Desulfobacteria</taxon>
        <taxon>Desulfobacterales</taxon>
        <taxon>Desulfobacteraceae</taxon>
        <taxon>Desulfobacter</taxon>
    </lineage>
</organism>
<dbReference type="SUPFAM" id="SSF53335">
    <property type="entry name" value="S-adenosyl-L-methionine-dependent methyltransferases"/>
    <property type="match status" value="1"/>
</dbReference>
<dbReference type="eggNOG" id="COG2226">
    <property type="taxonomic scope" value="Bacteria"/>
</dbReference>
<protein>
    <recommendedName>
        <fullName evidence="3">Methyltransferase family protein</fullName>
    </recommendedName>
</protein>
<dbReference type="InterPro" id="IPR029063">
    <property type="entry name" value="SAM-dependent_MTases_sf"/>
</dbReference>
<evidence type="ECO:0000313" key="1">
    <source>
        <dbReference type="EMBL" id="EIM65119.1"/>
    </source>
</evidence>
<dbReference type="OrthoDB" id="262045at2"/>
<keyword evidence="2" id="KW-1185">Reference proteome</keyword>
<reference evidence="1 2" key="1">
    <citation type="submission" date="2011-09" db="EMBL/GenBank/DDBJ databases">
        <authorList>
            <consortium name="US DOE Joint Genome Institute (JGI-PGF)"/>
            <person name="Lucas S."/>
            <person name="Han J."/>
            <person name="Lapidus A."/>
            <person name="Cheng J.-F."/>
            <person name="Goodwin L."/>
            <person name="Pitluck S."/>
            <person name="Peters L."/>
            <person name="Land M.L."/>
            <person name="Hauser L."/>
            <person name="Orellana R."/>
            <person name="Lovley D."/>
            <person name="Woyke T.J."/>
        </authorList>
    </citation>
    <scope>NUCLEOTIDE SEQUENCE [LARGE SCALE GENOMIC DNA]</scope>
    <source>
        <strain evidence="1 2">2ac9</strain>
    </source>
</reference>
<dbReference type="STRING" id="879212.DespoDRAFT_03346"/>
<gene>
    <name evidence="1" type="ORF">DespoDRAFT_03346</name>
</gene>
<reference evidence="1 2" key="2">
    <citation type="submission" date="2012-02" db="EMBL/GenBank/DDBJ databases">
        <title>Improved High-Quality Draft sequence of Desulfobacter postgatei 2ac9.</title>
        <authorList>
            <consortium name="US DOE Joint Genome Institute"/>
            <person name="Lucas S."/>
            <person name="Han J."/>
            <person name="Lapidus A."/>
            <person name="Cheng J.-F."/>
            <person name="Goodwin L."/>
            <person name="Pitluck S."/>
            <person name="Peters L."/>
            <person name="Ovchinnikova G."/>
            <person name="Held B."/>
            <person name="Detter J.C."/>
            <person name="Han C."/>
            <person name="Tapia R."/>
            <person name="Land M."/>
            <person name="Hauser L."/>
            <person name="Kyrpides N."/>
            <person name="Ivanova N."/>
            <person name="Pagani I."/>
            <person name="Orellana R."/>
            <person name="Lovley D."/>
            <person name="Woyke T."/>
        </authorList>
    </citation>
    <scope>NUCLEOTIDE SEQUENCE [LARGE SCALE GENOMIC DNA]</scope>
    <source>
        <strain evidence="1 2">2ac9</strain>
    </source>
</reference>
<dbReference type="RefSeq" id="WP_004074974.1">
    <property type="nucleotide sequence ID" value="NZ_CM001488.1"/>
</dbReference>
<dbReference type="Proteomes" id="UP000005778">
    <property type="component" value="Chromosome"/>
</dbReference>
<dbReference type="Gene3D" id="3.40.50.150">
    <property type="entry name" value="Vaccinia Virus protein VP39"/>
    <property type="match status" value="1"/>
</dbReference>
<dbReference type="HOGENOM" id="CLU_082091_0_0_7"/>
<dbReference type="AlphaFoldDB" id="I5B6K6"/>
<dbReference type="EMBL" id="CM001488">
    <property type="protein sequence ID" value="EIM65119.1"/>
    <property type="molecule type" value="Genomic_DNA"/>
</dbReference>
<name>I5B6K6_9BACT</name>
<evidence type="ECO:0008006" key="3">
    <source>
        <dbReference type="Google" id="ProtNLM"/>
    </source>
</evidence>